<dbReference type="EMBL" id="BDQM01000004">
    <property type="protein sequence ID" value="GAW95153.1"/>
    <property type="molecule type" value="Genomic_DNA"/>
</dbReference>
<dbReference type="InterPro" id="IPR050177">
    <property type="entry name" value="Lipid_A_modif_metabolic_enz"/>
</dbReference>
<comment type="similarity">
    <text evidence="1">Belongs to the 3-beta-HSD family.</text>
</comment>
<evidence type="ECO:0000256" key="1">
    <source>
        <dbReference type="ARBA" id="ARBA00009219"/>
    </source>
</evidence>
<dbReference type="PANTHER" id="PTHR43245:SF51">
    <property type="entry name" value="SHORT CHAIN DEHYDROGENASE_REDUCTASE FAMILY 42E, MEMBER 2"/>
    <property type="match status" value="1"/>
</dbReference>
<dbReference type="PANTHER" id="PTHR43245">
    <property type="entry name" value="BIFUNCTIONAL POLYMYXIN RESISTANCE PROTEIN ARNA"/>
    <property type="match status" value="1"/>
</dbReference>
<organism evidence="4 5">
    <name type="scientific">Colwellia marinimaniae</name>
    <dbReference type="NCBI Taxonomy" id="1513592"/>
    <lineage>
        <taxon>Bacteria</taxon>
        <taxon>Pseudomonadati</taxon>
        <taxon>Pseudomonadota</taxon>
        <taxon>Gammaproteobacteria</taxon>
        <taxon>Alteromonadales</taxon>
        <taxon>Colwelliaceae</taxon>
        <taxon>Colwellia</taxon>
    </lineage>
</organism>
<dbReference type="SUPFAM" id="SSF51735">
    <property type="entry name" value="NAD(P)-binding Rossmann-fold domains"/>
    <property type="match status" value="1"/>
</dbReference>
<dbReference type="Proteomes" id="UP000197068">
    <property type="component" value="Unassembled WGS sequence"/>
</dbReference>
<proteinExistence type="inferred from homology"/>
<name>A0ABQ0MS24_9GAMM</name>
<accession>A0ABQ0MS24</accession>
<dbReference type="Pfam" id="PF01073">
    <property type="entry name" value="3Beta_HSD"/>
    <property type="match status" value="1"/>
</dbReference>
<evidence type="ECO:0000313" key="5">
    <source>
        <dbReference type="Proteomes" id="UP000197068"/>
    </source>
</evidence>
<keyword evidence="2" id="KW-0560">Oxidoreductase</keyword>
<dbReference type="InterPro" id="IPR053585">
    <property type="entry name" value="3-beta-HSD-like"/>
</dbReference>
<dbReference type="InterPro" id="IPR002225">
    <property type="entry name" value="3Beta_OHSteriod_DH/Estase"/>
</dbReference>
<evidence type="ECO:0000313" key="4">
    <source>
        <dbReference type="EMBL" id="GAW95153.1"/>
    </source>
</evidence>
<gene>
    <name evidence="4" type="primary">oleD</name>
    <name evidence="4" type="ORF">MTCD1_00752</name>
</gene>
<keyword evidence="5" id="KW-1185">Reference proteome</keyword>
<reference evidence="4 5" key="1">
    <citation type="submission" date="2017-06" db="EMBL/GenBank/DDBJ databases">
        <title>Whole Genome Sequences of Colwellia marinimaniae MTCD1.</title>
        <authorList>
            <person name="Kusumoto H."/>
            <person name="Inoue M."/>
            <person name="Tanikawa K."/>
            <person name="Maeji H."/>
            <person name="Cameron J.H."/>
            <person name="Bartlett D.H."/>
        </authorList>
    </citation>
    <scope>NUCLEOTIDE SEQUENCE [LARGE SCALE GENOMIC DNA]</scope>
    <source>
        <strain evidence="4 5">MTCD1</strain>
    </source>
</reference>
<evidence type="ECO:0000259" key="3">
    <source>
        <dbReference type="Pfam" id="PF01073"/>
    </source>
</evidence>
<sequence length="375" mass="41016">MIEQTHNNTASEISSSMTADFNQAVQAPLSELARQTQHVFVTGAGGFLGTAICRLLRLANISVTGYARGHYPELSQMGVTMVQGDIGDYSRLKEAMHCCDLVFHVAAKAGVWGSKDDYFQANVQGTENIIRACQELGITRLVYTSTPSVTFAGVDEAGIDESQPYADNFLNYYAESKALAEQLVLAASTDSNQDVQQNQSLKTVALRPHLIWGPNDPHLVPRVLERARAGKLKLVGKEDKLVDTIYVDNAAYAHILAAIALAKPQANCLGKAYFISNDQPITMAAMLNNILNCADLPPVTKRVPSGVAYAVGATLEWLYTLLNKKQEPIMTRFVAKQLSTCHYFDISAAKKDLGYMPLISIDAGMKQLKLSLERR</sequence>
<dbReference type="Gene3D" id="3.40.50.720">
    <property type="entry name" value="NAD(P)-binding Rossmann-like Domain"/>
    <property type="match status" value="1"/>
</dbReference>
<feature type="domain" description="3-beta hydroxysteroid dehydrogenase/isomerase" evidence="3">
    <location>
        <begin position="41"/>
        <end position="291"/>
    </location>
</feature>
<evidence type="ECO:0000256" key="2">
    <source>
        <dbReference type="ARBA" id="ARBA00023002"/>
    </source>
</evidence>
<dbReference type="NCBIfam" id="NF042423">
    <property type="entry name" value="oxyalk_red_Shew"/>
    <property type="match status" value="1"/>
</dbReference>
<protein>
    <submittedName>
        <fullName evidence="4">3-beta hydroxysteroid dehydrogenase</fullName>
    </submittedName>
</protein>
<comment type="caution">
    <text evidence="4">The sequence shown here is derived from an EMBL/GenBank/DDBJ whole genome shotgun (WGS) entry which is preliminary data.</text>
</comment>
<dbReference type="InterPro" id="IPR036291">
    <property type="entry name" value="NAD(P)-bd_dom_sf"/>
</dbReference>